<dbReference type="Proteomes" id="UP001151760">
    <property type="component" value="Unassembled WGS sequence"/>
</dbReference>
<gene>
    <name evidence="1" type="ORF">Tco_1080202</name>
</gene>
<evidence type="ECO:0000313" key="2">
    <source>
        <dbReference type="Proteomes" id="UP001151760"/>
    </source>
</evidence>
<reference evidence="1" key="1">
    <citation type="journal article" date="2022" name="Int. J. Mol. Sci.">
        <title>Draft Genome of Tanacetum Coccineum: Genomic Comparison of Closely Related Tanacetum-Family Plants.</title>
        <authorList>
            <person name="Yamashiro T."/>
            <person name="Shiraishi A."/>
            <person name="Nakayama K."/>
            <person name="Satake H."/>
        </authorList>
    </citation>
    <scope>NUCLEOTIDE SEQUENCE</scope>
</reference>
<dbReference type="EMBL" id="BQNB010020012">
    <property type="protein sequence ID" value="GJT91357.1"/>
    <property type="molecule type" value="Genomic_DNA"/>
</dbReference>
<protein>
    <submittedName>
        <fullName evidence="1">Uncharacterized protein</fullName>
    </submittedName>
</protein>
<accession>A0ABQ5HVT4</accession>
<sequence>MNQEEIQQAALDEALVATNDRVLIGSCNMRIDPNKTQRESTYQVILNNLKLSPCYNAFLITTNPLKIYMRAFWFTVTKSKKSFLLSCFNLMIQNFNCIFIGNLHQTTRLQGISGYDLRYNSKAYQTYLVLSTGTKTPRKVRGKGKDLMSKKVATHALEKKKKSVPTKKGSITIEENILFDPDEALYLVIGGEQASKVDKEAVERQKKEKMKGIATDAAAQELLNLKKGTRKSI</sequence>
<organism evidence="1 2">
    <name type="scientific">Tanacetum coccineum</name>
    <dbReference type="NCBI Taxonomy" id="301880"/>
    <lineage>
        <taxon>Eukaryota</taxon>
        <taxon>Viridiplantae</taxon>
        <taxon>Streptophyta</taxon>
        <taxon>Embryophyta</taxon>
        <taxon>Tracheophyta</taxon>
        <taxon>Spermatophyta</taxon>
        <taxon>Magnoliopsida</taxon>
        <taxon>eudicotyledons</taxon>
        <taxon>Gunneridae</taxon>
        <taxon>Pentapetalae</taxon>
        <taxon>asterids</taxon>
        <taxon>campanulids</taxon>
        <taxon>Asterales</taxon>
        <taxon>Asteraceae</taxon>
        <taxon>Asteroideae</taxon>
        <taxon>Anthemideae</taxon>
        <taxon>Anthemidinae</taxon>
        <taxon>Tanacetum</taxon>
    </lineage>
</organism>
<proteinExistence type="predicted"/>
<evidence type="ECO:0000313" key="1">
    <source>
        <dbReference type="EMBL" id="GJT91357.1"/>
    </source>
</evidence>
<reference evidence="1" key="2">
    <citation type="submission" date="2022-01" db="EMBL/GenBank/DDBJ databases">
        <authorList>
            <person name="Yamashiro T."/>
            <person name="Shiraishi A."/>
            <person name="Satake H."/>
            <person name="Nakayama K."/>
        </authorList>
    </citation>
    <scope>NUCLEOTIDE SEQUENCE</scope>
</reference>
<name>A0ABQ5HVT4_9ASTR</name>
<keyword evidence="2" id="KW-1185">Reference proteome</keyword>
<comment type="caution">
    <text evidence="1">The sequence shown here is derived from an EMBL/GenBank/DDBJ whole genome shotgun (WGS) entry which is preliminary data.</text>
</comment>